<dbReference type="Gene3D" id="3.40.640.10">
    <property type="entry name" value="Type I PLP-dependent aspartate aminotransferase-like (Major domain)"/>
    <property type="match status" value="1"/>
</dbReference>
<keyword evidence="3" id="KW-0663">Pyridoxal phosphate</keyword>
<dbReference type="SUPFAM" id="SSF53383">
    <property type="entry name" value="PLP-dependent transferases"/>
    <property type="match status" value="1"/>
</dbReference>
<evidence type="ECO:0000256" key="2">
    <source>
        <dbReference type="ARBA" id="ARBA00012224"/>
    </source>
</evidence>
<proteinExistence type="inferred from homology"/>
<dbReference type="InterPro" id="IPR015422">
    <property type="entry name" value="PyrdxlP-dep_Trfase_small"/>
</dbReference>
<evidence type="ECO:0000313" key="8">
    <source>
        <dbReference type="Proteomes" id="UP000292818"/>
    </source>
</evidence>
<dbReference type="CDD" id="cd00609">
    <property type="entry name" value="AAT_like"/>
    <property type="match status" value="1"/>
</dbReference>
<protein>
    <recommendedName>
        <fullName evidence="2">cysteine-S-conjugate beta-lyase</fullName>
        <ecNumber evidence="2">4.4.1.13</ecNumber>
    </recommendedName>
</protein>
<name>A0A4Q7DWF5_9LACO</name>
<dbReference type="Proteomes" id="UP000292818">
    <property type="component" value="Unassembled WGS sequence"/>
</dbReference>
<comment type="cofactor">
    <cofactor evidence="1">
        <name>pyridoxal 5'-phosphate</name>
        <dbReference type="ChEBI" id="CHEBI:597326"/>
    </cofactor>
</comment>
<dbReference type="Gene3D" id="3.90.1150.10">
    <property type="entry name" value="Aspartate Aminotransferase, domain 1"/>
    <property type="match status" value="1"/>
</dbReference>
<evidence type="ECO:0000256" key="3">
    <source>
        <dbReference type="ARBA" id="ARBA00022898"/>
    </source>
</evidence>
<accession>A0A4Q7DWF5</accession>
<dbReference type="NCBIfam" id="TIGR04350">
    <property type="entry name" value="C_S_lyase_PatB"/>
    <property type="match status" value="1"/>
</dbReference>
<feature type="domain" description="Aminotransferase class I/classII large" evidence="6">
    <location>
        <begin position="54"/>
        <end position="372"/>
    </location>
</feature>
<evidence type="ECO:0000256" key="1">
    <source>
        <dbReference type="ARBA" id="ARBA00001933"/>
    </source>
</evidence>
<dbReference type="InterPro" id="IPR015424">
    <property type="entry name" value="PyrdxlP-dep_Trfase"/>
</dbReference>
<evidence type="ECO:0000313" key="7">
    <source>
        <dbReference type="EMBL" id="RZM16536.1"/>
    </source>
</evidence>
<dbReference type="InterPro" id="IPR027619">
    <property type="entry name" value="C-S_lyase_PatB-like"/>
</dbReference>
<evidence type="ECO:0000256" key="5">
    <source>
        <dbReference type="ARBA" id="ARBA00037974"/>
    </source>
</evidence>
<dbReference type="RefSeq" id="WP_130137493.1">
    <property type="nucleotide sequence ID" value="NZ_SETJ01000040.1"/>
</dbReference>
<dbReference type="AlphaFoldDB" id="A0A4Q7DWF5"/>
<dbReference type="GO" id="GO:0047804">
    <property type="term" value="F:cysteine-S-conjugate beta-lyase activity"/>
    <property type="evidence" value="ECO:0007669"/>
    <property type="project" value="UniProtKB-EC"/>
</dbReference>
<organism evidence="7 8">
    <name type="scientific">Lactobacillus delbrueckii</name>
    <dbReference type="NCBI Taxonomy" id="1584"/>
    <lineage>
        <taxon>Bacteria</taxon>
        <taxon>Bacillati</taxon>
        <taxon>Bacillota</taxon>
        <taxon>Bacilli</taxon>
        <taxon>Lactobacillales</taxon>
        <taxon>Lactobacillaceae</taxon>
        <taxon>Lactobacillus</taxon>
    </lineage>
</organism>
<dbReference type="InterPro" id="IPR051798">
    <property type="entry name" value="Class-II_PLP-Dep_Aminotrans"/>
</dbReference>
<evidence type="ECO:0000259" key="6">
    <source>
        <dbReference type="Pfam" id="PF00155"/>
    </source>
</evidence>
<reference evidence="7 8" key="1">
    <citation type="submission" date="2019-01" db="EMBL/GenBank/DDBJ databases">
        <title>Colonization of the human gut by bovine bacteria present in Parmesan cheese.</title>
        <authorList>
            <person name="Lugli G.A."/>
            <person name="Milani C."/>
        </authorList>
    </citation>
    <scope>NUCLEOTIDE SEQUENCE [LARGE SCALE GENOMIC DNA]</scope>
    <source>
        <strain evidence="7 8">LDELB18P1</strain>
    </source>
</reference>
<dbReference type="EC" id="4.4.1.13" evidence="2"/>
<comment type="similarity">
    <text evidence="5">Belongs to the class-II pyridoxal-phosphate-dependent aminotransferase family. MalY/PatB cystathionine beta-lyase subfamily.</text>
</comment>
<dbReference type="GO" id="GO:0030170">
    <property type="term" value="F:pyridoxal phosphate binding"/>
    <property type="evidence" value="ECO:0007669"/>
    <property type="project" value="InterPro"/>
</dbReference>
<dbReference type="PANTHER" id="PTHR43525">
    <property type="entry name" value="PROTEIN MALY"/>
    <property type="match status" value="1"/>
</dbReference>
<comment type="caution">
    <text evidence="7">The sequence shown here is derived from an EMBL/GenBank/DDBJ whole genome shotgun (WGS) entry which is preliminary data.</text>
</comment>
<dbReference type="InterPro" id="IPR015421">
    <property type="entry name" value="PyrdxlP-dep_Trfase_major"/>
</dbReference>
<dbReference type="InterPro" id="IPR004839">
    <property type="entry name" value="Aminotransferase_I/II_large"/>
</dbReference>
<dbReference type="PANTHER" id="PTHR43525:SF1">
    <property type="entry name" value="PROTEIN MALY"/>
    <property type="match status" value="1"/>
</dbReference>
<evidence type="ECO:0000256" key="4">
    <source>
        <dbReference type="ARBA" id="ARBA00023239"/>
    </source>
</evidence>
<keyword evidence="4 7" id="KW-0456">Lyase</keyword>
<sequence length="390" mass="43983">MAEKQYDFTHVPKRQGNSIKWGGLKEKELPMWIAEMDFRIAPEIMTSMEEKLKVAAFGYESVPAEYYKAVADWEGIEHRARPKEDWCVFASGVVPAISAMVRQFTSPGDQILVQEPVYNMFYSVIEGNGRRVISSDLIYENSKYSVNWADLEEKLATPSVRMMVFCNPHNPIGYAWSEEEVKRIAELCAKHQVLLISDEIHGDLVLTDEDITPAFTVDWDAKNWVVSLISPSKTFNLAALHAACAIIPNPDLRARAEESFFLACIGEPNLLAIPATIAAYEEGHNWLRELKQVLRDNFAYAREFLAKEVPVVKVLDSNASYLAWVNISALGMNAEDFCKYLREKTGLIISAGNGYRGNGHEFVRINLACPKELVIDGMQRLKQGVLNLNN</sequence>
<dbReference type="EMBL" id="SETJ01000040">
    <property type="protein sequence ID" value="RZM16536.1"/>
    <property type="molecule type" value="Genomic_DNA"/>
</dbReference>
<dbReference type="Pfam" id="PF00155">
    <property type="entry name" value="Aminotran_1_2"/>
    <property type="match status" value="1"/>
</dbReference>
<gene>
    <name evidence="7" type="ORF">LDELB18P1_1011</name>
</gene>